<name>A0A1G7XSN8_9GAMM</name>
<reference evidence="1 2" key="1">
    <citation type="submission" date="2016-10" db="EMBL/GenBank/DDBJ databases">
        <authorList>
            <person name="de Groot N.N."/>
        </authorList>
    </citation>
    <scope>NUCLEOTIDE SEQUENCE [LARGE SCALE GENOMIC DNA]</scope>
    <source>
        <strain evidence="1 2">LMG 18387</strain>
    </source>
</reference>
<dbReference type="STRING" id="29435.SAMN05216588_101256"/>
<dbReference type="EMBL" id="FNDG01000001">
    <property type="protein sequence ID" value="SDG87151.1"/>
    <property type="molecule type" value="Genomic_DNA"/>
</dbReference>
<proteinExistence type="predicted"/>
<evidence type="ECO:0000313" key="2">
    <source>
        <dbReference type="Proteomes" id="UP000198606"/>
    </source>
</evidence>
<accession>A0A1G7XSN8</accession>
<protein>
    <submittedName>
        <fullName evidence="1">Uncharacterized protein</fullName>
    </submittedName>
</protein>
<dbReference type="AlphaFoldDB" id="A0A1G7XSN8"/>
<organism evidence="1 2">
    <name type="scientific">Phytopseudomonas flavescens</name>
    <dbReference type="NCBI Taxonomy" id="29435"/>
    <lineage>
        <taxon>Bacteria</taxon>
        <taxon>Pseudomonadati</taxon>
        <taxon>Pseudomonadota</taxon>
        <taxon>Gammaproteobacteria</taxon>
        <taxon>Pseudomonadales</taxon>
        <taxon>Pseudomonadaceae</taxon>
        <taxon>Phytopseudomonas</taxon>
    </lineage>
</organism>
<dbReference type="RefSeq" id="WP_084305505.1">
    <property type="nucleotide sequence ID" value="NZ_FNDG01000001.1"/>
</dbReference>
<sequence>MSKHPIPQALRDQFSAIEDEAARLGSGAQSIFTRMRTSVQAFFMEQPAGLAIPEGWRIERQGNRIVVQHLQSCAGYAAERKGESGIAESVLYLLADTLLAAAPHAVSGEQKAANLRFPTMLRKMWSGGEVQEWIDRQGPLYAYPPVSQDVAGLVEILDSMVCAYRSAIATGYDRITGLGGQCDAVDYMLAAFPDYAKAKAMVAAHRAQQGEQP</sequence>
<gene>
    <name evidence="1" type="ORF">SAMN05216588_101256</name>
</gene>
<dbReference type="Proteomes" id="UP000198606">
    <property type="component" value="Unassembled WGS sequence"/>
</dbReference>
<evidence type="ECO:0000313" key="1">
    <source>
        <dbReference type="EMBL" id="SDG87151.1"/>
    </source>
</evidence>